<dbReference type="PANTHER" id="PTHR43133">
    <property type="entry name" value="RNA POLYMERASE ECF-TYPE SIGMA FACTO"/>
    <property type="match status" value="1"/>
</dbReference>
<evidence type="ECO:0000256" key="1">
    <source>
        <dbReference type="ARBA" id="ARBA00010641"/>
    </source>
</evidence>
<evidence type="ECO:0000259" key="7">
    <source>
        <dbReference type="Pfam" id="PF08281"/>
    </source>
</evidence>
<gene>
    <name evidence="8" type="ORF">A2519_14715</name>
</gene>
<accession>A0A1F7FH46</accession>
<dbReference type="EMBL" id="MFYX01000042">
    <property type="protein sequence ID" value="OGK06019.1"/>
    <property type="molecule type" value="Genomic_DNA"/>
</dbReference>
<name>A0A1F7FH46_UNCRA</name>
<dbReference type="InterPro" id="IPR013325">
    <property type="entry name" value="RNA_pol_sigma_r2"/>
</dbReference>
<organism evidence="8 9">
    <name type="scientific">Candidatus Raymondbacteria bacterium RIFOXYD12_FULL_49_13</name>
    <dbReference type="NCBI Taxonomy" id="1817890"/>
    <lineage>
        <taxon>Bacteria</taxon>
        <taxon>Raymondiibacteriota</taxon>
    </lineage>
</organism>
<dbReference type="NCBIfam" id="TIGR02937">
    <property type="entry name" value="sigma70-ECF"/>
    <property type="match status" value="1"/>
</dbReference>
<dbReference type="Pfam" id="PF04542">
    <property type="entry name" value="Sigma70_r2"/>
    <property type="match status" value="1"/>
</dbReference>
<dbReference type="Proteomes" id="UP000179243">
    <property type="component" value="Unassembled WGS sequence"/>
</dbReference>
<dbReference type="Gene3D" id="1.10.1740.10">
    <property type="match status" value="1"/>
</dbReference>
<evidence type="ECO:0000313" key="8">
    <source>
        <dbReference type="EMBL" id="OGK06019.1"/>
    </source>
</evidence>
<dbReference type="GO" id="GO:0006352">
    <property type="term" value="P:DNA-templated transcription initiation"/>
    <property type="evidence" value="ECO:0007669"/>
    <property type="project" value="InterPro"/>
</dbReference>
<dbReference type="SUPFAM" id="SSF88659">
    <property type="entry name" value="Sigma3 and sigma4 domains of RNA polymerase sigma factors"/>
    <property type="match status" value="1"/>
</dbReference>
<reference evidence="8 9" key="1">
    <citation type="journal article" date="2016" name="Nat. Commun.">
        <title>Thousands of microbial genomes shed light on interconnected biogeochemical processes in an aquifer system.</title>
        <authorList>
            <person name="Anantharaman K."/>
            <person name="Brown C.T."/>
            <person name="Hug L.A."/>
            <person name="Sharon I."/>
            <person name="Castelle C.J."/>
            <person name="Probst A.J."/>
            <person name="Thomas B.C."/>
            <person name="Singh A."/>
            <person name="Wilkins M.J."/>
            <person name="Karaoz U."/>
            <person name="Brodie E.L."/>
            <person name="Williams K.H."/>
            <person name="Hubbard S.S."/>
            <person name="Banfield J.F."/>
        </authorList>
    </citation>
    <scope>NUCLEOTIDE SEQUENCE [LARGE SCALE GENOMIC DNA]</scope>
</reference>
<evidence type="ECO:0000256" key="3">
    <source>
        <dbReference type="ARBA" id="ARBA00023082"/>
    </source>
</evidence>
<dbReference type="InterPro" id="IPR014284">
    <property type="entry name" value="RNA_pol_sigma-70_dom"/>
</dbReference>
<dbReference type="InterPro" id="IPR013324">
    <property type="entry name" value="RNA_pol_sigma_r3/r4-like"/>
</dbReference>
<protein>
    <recommendedName>
        <fullName evidence="10">RNA polymerase subunit sigma-24</fullName>
    </recommendedName>
</protein>
<evidence type="ECO:0008006" key="10">
    <source>
        <dbReference type="Google" id="ProtNLM"/>
    </source>
</evidence>
<feature type="domain" description="RNA polymerase sigma-70 region 2" evidence="6">
    <location>
        <begin position="16"/>
        <end position="82"/>
    </location>
</feature>
<dbReference type="GO" id="GO:0003677">
    <property type="term" value="F:DNA binding"/>
    <property type="evidence" value="ECO:0007669"/>
    <property type="project" value="UniProtKB-KW"/>
</dbReference>
<evidence type="ECO:0000259" key="6">
    <source>
        <dbReference type="Pfam" id="PF04542"/>
    </source>
</evidence>
<dbReference type="InterPro" id="IPR013249">
    <property type="entry name" value="RNA_pol_sigma70_r4_t2"/>
</dbReference>
<evidence type="ECO:0000256" key="5">
    <source>
        <dbReference type="ARBA" id="ARBA00023163"/>
    </source>
</evidence>
<keyword evidence="3" id="KW-0731">Sigma factor</keyword>
<dbReference type="InterPro" id="IPR039425">
    <property type="entry name" value="RNA_pol_sigma-70-like"/>
</dbReference>
<keyword evidence="5" id="KW-0804">Transcription</keyword>
<dbReference type="SUPFAM" id="SSF88946">
    <property type="entry name" value="Sigma2 domain of RNA polymerase sigma factors"/>
    <property type="match status" value="1"/>
</dbReference>
<proteinExistence type="inferred from homology"/>
<feature type="domain" description="RNA polymerase sigma factor 70 region 4 type 2" evidence="7">
    <location>
        <begin position="112"/>
        <end position="162"/>
    </location>
</feature>
<comment type="similarity">
    <text evidence="1">Belongs to the sigma-70 factor family. ECF subfamily.</text>
</comment>
<dbReference type="AlphaFoldDB" id="A0A1F7FH46"/>
<dbReference type="Pfam" id="PF08281">
    <property type="entry name" value="Sigma70_r4_2"/>
    <property type="match status" value="1"/>
</dbReference>
<dbReference type="PANTHER" id="PTHR43133:SF8">
    <property type="entry name" value="RNA POLYMERASE SIGMA FACTOR HI_1459-RELATED"/>
    <property type="match status" value="1"/>
</dbReference>
<keyword evidence="2" id="KW-0805">Transcription regulation</keyword>
<dbReference type="GO" id="GO:0016987">
    <property type="term" value="F:sigma factor activity"/>
    <property type="evidence" value="ECO:0007669"/>
    <property type="project" value="UniProtKB-KW"/>
</dbReference>
<keyword evidence="4" id="KW-0238">DNA-binding</keyword>
<evidence type="ECO:0000313" key="9">
    <source>
        <dbReference type="Proteomes" id="UP000179243"/>
    </source>
</evidence>
<dbReference type="Gene3D" id="1.10.10.10">
    <property type="entry name" value="Winged helix-like DNA-binding domain superfamily/Winged helix DNA-binding domain"/>
    <property type="match status" value="1"/>
</dbReference>
<evidence type="ECO:0000256" key="4">
    <source>
        <dbReference type="ARBA" id="ARBA00023125"/>
    </source>
</evidence>
<sequence length="173" mass="19625">MDGTAIAYSEDIGSVVRQNEDMLLRVAQRITRDRESAKDALQDAVLSVLKSRGSFSGTVPLKTYLYRTVVNKCIDMNRRNGRWRTLIFFMHPDDLSDASGSAQESTGQGTLLKDLLNRLPDKIRVPFVLAECEELPYQEISDILKIPLNTVRTRIFRAREKLRGMALKRGILP</sequence>
<evidence type="ECO:0000256" key="2">
    <source>
        <dbReference type="ARBA" id="ARBA00023015"/>
    </source>
</evidence>
<dbReference type="InterPro" id="IPR036388">
    <property type="entry name" value="WH-like_DNA-bd_sf"/>
</dbReference>
<dbReference type="InterPro" id="IPR007627">
    <property type="entry name" value="RNA_pol_sigma70_r2"/>
</dbReference>
<dbReference type="CDD" id="cd06171">
    <property type="entry name" value="Sigma70_r4"/>
    <property type="match status" value="1"/>
</dbReference>
<comment type="caution">
    <text evidence="8">The sequence shown here is derived from an EMBL/GenBank/DDBJ whole genome shotgun (WGS) entry which is preliminary data.</text>
</comment>